<dbReference type="EMBL" id="MTYI01000022">
    <property type="protein sequence ID" value="PNP58199.1"/>
    <property type="molecule type" value="Genomic_DNA"/>
</dbReference>
<gene>
    <name evidence="1" type="ORF">THARTR1_01896</name>
</gene>
<sequence>MSSYAITGASRGLGLELVTQLSSVPGNTIFALVRDPDTSPALQDLANERSNIRVLTADVNDPDAILSAAASVSTVIGGKLDILI</sequence>
<dbReference type="GO" id="GO:0016616">
    <property type="term" value="F:oxidoreductase activity, acting on the CH-OH group of donors, NAD or NADP as acceptor"/>
    <property type="evidence" value="ECO:0007669"/>
    <property type="project" value="TreeGrafter"/>
</dbReference>
<dbReference type="PANTHER" id="PTHR45458:SF1">
    <property type="entry name" value="SHORT CHAIN DEHYDROGENASE"/>
    <property type="match status" value="1"/>
</dbReference>
<accession>A0A2K0UK83</accession>
<dbReference type="PANTHER" id="PTHR45458">
    <property type="entry name" value="SHORT-CHAIN DEHYDROGENASE/REDUCTASE SDR"/>
    <property type="match status" value="1"/>
</dbReference>
<dbReference type="InterPro" id="IPR002347">
    <property type="entry name" value="SDR_fam"/>
</dbReference>
<comment type="caution">
    <text evidence="1">The sequence shown here is derived from an EMBL/GenBank/DDBJ whole genome shotgun (WGS) entry which is preliminary data.</text>
</comment>
<organism evidence="1 2">
    <name type="scientific">Trichoderma harzianum</name>
    <name type="common">Hypocrea lixii</name>
    <dbReference type="NCBI Taxonomy" id="5544"/>
    <lineage>
        <taxon>Eukaryota</taxon>
        <taxon>Fungi</taxon>
        <taxon>Dikarya</taxon>
        <taxon>Ascomycota</taxon>
        <taxon>Pezizomycotina</taxon>
        <taxon>Sordariomycetes</taxon>
        <taxon>Hypocreomycetidae</taxon>
        <taxon>Hypocreales</taxon>
        <taxon>Hypocreaceae</taxon>
        <taxon>Trichoderma</taxon>
    </lineage>
</organism>
<dbReference type="SUPFAM" id="SSF51735">
    <property type="entry name" value="NAD(P)-binding Rossmann-fold domains"/>
    <property type="match status" value="1"/>
</dbReference>
<dbReference type="InterPro" id="IPR052184">
    <property type="entry name" value="SDR_enzymes"/>
</dbReference>
<evidence type="ECO:0000313" key="1">
    <source>
        <dbReference type="EMBL" id="PNP58199.1"/>
    </source>
</evidence>
<dbReference type="Gene3D" id="3.40.50.720">
    <property type="entry name" value="NAD(P)-binding Rossmann-like Domain"/>
    <property type="match status" value="1"/>
</dbReference>
<dbReference type="AlphaFoldDB" id="A0A2K0UK83"/>
<name>A0A2K0UK83_TRIHA</name>
<dbReference type="InterPro" id="IPR036291">
    <property type="entry name" value="NAD(P)-bd_dom_sf"/>
</dbReference>
<protein>
    <submittedName>
        <fullName evidence="1">Uncharacterized protein</fullName>
    </submittedName>
</protein>
<dbReference type="Proteomes" id="UP000236290">
    <property type="component" value="Unassembled WGS sequence"/>
</dbReference>
<proteinExistence type="predicted"/>
<reference evidence="1 2" key="1">
    <citation type="submission" date="2017-02" db="EMBL/GenBank/DDBJ databases">
        <title>Genomes of Trichoderma spp. with biocontrol activity.</title>
        <authorList>
            <person name="Gardiner D."/>
            <person name="Kazan K."/>
            <person name="Vos C."/>
            <person name="Harvey P."/>
        </authorList>
    </citation>
    <scope>NUCLEOTIDE SEQUENCE [LARGE SCALE GENOMIC DNA]</scope>
    <source>
        <strain evidence="1 2">Tr1</strain>
    </source>
</reference>
<evidence type="ECO:0000313" key="2">
    <source>
        <dbReference type="Proteomes" id="UP000236290"/>
    </source>
</evidence>
<dbReference type="Pfam" id="PF00106">
    <property type="entry name" value="adh_short"/>
    <property type="match status" value="1"/>
</dbReference>
<dbReference type="OrthoDB" id="7289984at2759"/>